<proteinExistence type="inferred from homology"/>
<protein>
    <recommendedName>
        <fullName evidence="2">Nuclease SbcCD subunit D</fullName>
    </recommendedName>
</protein>
<feature type="domain" description="Calcineurin-like phosphoesterase" evidence="6">
    <location>
        <begin position="20"/>
        <end position="223"/>
    </location>
</feature>
<comment type="similarity">
    <text evidence="1">Belongs to the SbcD family.</text>
</comment>
<reference evidence="7" key="1">
    <citation type="submission" date="2023-01" db="EMBL/GenBank/DDBJ databases">
        <title>The diversity of Class Acidimicrobiia in South China Sea sediment environments and the proposal of Iamia marina sp. nov., a novel species of the genus Iamia.</title>
        <authorList>
            <person name="He Y."/>
            <person name="Tian X."/>
        </authorList>
    </citation>
    <scope>NUCLEOTIDE SEQUENCE</scope>
    <source>
        <strain evidence="7">DSM 19957</strain>
    </source>
</reference>
<sequence>MSLRTIDRSQLPARPAAAVRVLHTSDWHLGVAVRNEPRDRDHDAVLSELVEVAAAAGPDLVVHTGDLFNGGRPGMADFGRAIRVLRELADVAPVVVMAGNHDSAVALETLGVAVSDPVPELVAAGTYDPDATCPARIRVLHRPTSAPGGAVATFPTRAGGRLRLVALPFVHANRVAGEWEDVLTSHSTYTDGIRKICDLLTSAAFADFDAASDVAVFASHLHVSGARTSTEKEIHVSSEYATDPAHLSPDYGYLAFGHIHIAQAVAASRGRYAGSILEVDFGEEGEAKQVVVADLTPGRPTAIHDVALRAGRRIHRVTAPYSRLSEHATAIGDGLVEVTIGPEEGGGEGAITLEIPGFDSLAAAVHDALPDATIVGVLDGRRPETAVADDLHIPETTETPAELFRGWLAESGSPLLARYSTGHADPERIARMFEEIHTAVTTDSEVELDGLARLLTLVEGAD</sequence>
<evidence type="ECO:0000256" key="4">
    <source>
        <dbReference type="ARBA" id="ARBA00022801"/>
    </source>
</evidence>
<evidence type="ECO:0000256" key="5">
    <source>
        <dbReference type="ARBA" id="ARBA00022839"/>
    </source>
</evidence>
<keyword evidence="8" id="KW-1185">Reference proteome</keyword>
<dbReference type="Pfam" id="PF00149">
    <property type="entry name" value="Metallophos"/>
    <property type="match status" value="1"/>
</dbReference>
<evidence type="ECO:0000313" key="8">
    <source>
        <dbReference type="Proteomes" id="UP001216390"/>
    </source>
</evidence>
<evidence type="ECO:0000256" key="2">
    <source>
        <dbReference type="ARBA" id="ARBA00013365"/>
    </source>
</evidence>
<dbReference type="PANTHER" id="PTHR30337">
    <property type="entry name" value="COMPONENT OF ATP-DEPENDENT DSDNA EXONUCLEASE"/>
    <property type="match status" value="1"/>
</dbReference>
<evidence type="ECO:0000256" key="1">
    <source>
        <dbReference type="ARBA" id="ARBA00010555"/>
    </source>
</evidence>
<dbReference type="SUPFAM" id="SSF56300">
    <property type="entry name" value="Metallo-dependent phosphatases"/>
    <property type="match status" value="1"/>
</dbReference>
<keyword evidence="3" id="KW-0540">Nuclease</keyword>
<dbReference type="PANTHER" id="PTHR30337:SF0">
    <property type="entry name" value="NUCLEASE SBCCD SUBUNIT D"/>
    <property type="match status" value="1"/>
</dbReference>
<accession>A0AAE9Y9X4</accession>
<dbReference type="Proteomes" id="UP001216390">
    <property type="component" value="Chromosome"/>
</dbReference>
<dbReference type="InterPro" id="IPR029052">
    <property type="entry name" value="Metallo-depent_PP-like"/>
</dbReference>
<dbReference type="Gene3D" id="3.60.21.10">
    <property type="match status" value="1"/>
</dbReference>
<dbReference type="InterPro" id="IPR041796">
    <property type="entry name" value="Mre11_N"/>
</dbReference>
<dbReference type="EMBL" id="CP116942">
    <property type="protein sequence ID" value="WCO67248.1"/>
    <property type="molecule type" value="Genomic_DNA"/>
</dbReference>
<organism evidence="7 8">
    <name type="scientific">Iamia majanohamensis</name>
    <dbReference type="NCBI Taxonomy" id="467976"/>
    <lineage>
        <taxon>Bacteria</taxon>
        <taxon>Bacillati</taxon>
        <taxon>Actinomycetota</taxon>
        <taxon>Acidimicrobiia</taxon>
        <taxon>Acidimicrobiales</taxon>
        <taxon>Iamiaceae</taxon>
        <taxon>Iamia</taxon>
    </lineage>
</organism>
<name>A0AAE9Y9X4_9ACTN</name>
<keyword evidence="4" id="KW-0378">Hydrolase</keyword>
<evidence type="ECO:0000313" key="7">
    <source>
        <dbReference type="EMBL" id="WCO67248.1"/>
    </source>
</evidence>
<dbReference type="KEGG" id="ima:PO878_00740"/>
<gene>
    <name evidence="7" type="ORF">PO878_00740</name>
</gene>
<dbReference type="AlphaFoldDB" id="A0AAE9Y9X4"/>
<keyword evidence="5" id="KW-0269">Exonuclease</keyword>
<dbReference type="CDD" id="cd00840">
    <property type="entry name" value="MPP_Mre11_N"/>
    <property type="match status" value="1"/>
</dbReference>
<dbReference type="GO" id="GO:0004527">
    <property type="term" value="F:exonuclease activity"/>
    <property type="evidence" value="ECO:0007669"/>
    <property type="project" value="UniProtKB-KW"/>
</dbReference>
<dbReference type="InterPro" id="IPR004843">
    <property type="entry name" value="Calcineurin-like_PHP"/>
</dbReference>
<dbReference type="InterPro" id="IPR050535">
    <property type="entry name" value="DNA_Repair-Maintenance_Comp"/>
</dbReference>
<evidence type="ECO:0000256" key="3">
    <source>
        <dbReference type="ARBA" id="ARBA00022722"/>
    </source>
</evidence>
<evidence type="ECO:0000259" key="6">
    <source>
        <dbReference type="Pfam" id="PF00149"/>
    </source>
</evidence>
<dbReference type="RefSeq" id="WP_272736770.1">
    <property type="nucleotide sequence ID" value="NZ_CP116942.1"/>
</dbReference>